<protein>
    <submittedName>
        <fullName evidence="1">Uncharacterized protein</fullName>
    </submittedName>
</protein>
<dbReference type="EMBL" id="CP012670">
    <property type="protein sequence ID" value="AUX24429.1"/>
    <property type="molecule type" value="Genomic_DNA"/>
</dbReference>
<reference evidence="1 2" key="1">
    <citation type="submission" date="2015-09" db="EMBL/GenBank/DDBJ databases">
        <title>Sorangium comparison.</title>
        <authorList>
            <person name="Zaburannyi N."/>
            <person name="Bunk B."/>
            <person name="Overmann J."/>
            <person name="Mueller R."/>
        </authorList>
    </citation>
    <scope>NUCLEOTIDE SEQUENCE [LARGE SCALE GENOMIC DNA]</scope>
    <source>
        <strain evidence="1 2">So ceGT47</strain>
    </source>
</reference>
<dbReference type="RefSeq" id="WP_129350488.1">
    <property type="nucleotide sequence ID" value="NZ_CP012670.1"/>
</dbReference>
<organism evidence="1 2">
    <name type="scientific">Sorangium cellulosum</name>
    <name type="common">Polyangium cellulosum</name>
    <dbReference type="NCBI Taxonomy" id="56"/>
    <lineage>
        <taxon>Bacteria</taxon>
        <taxon>Pseudomonadati</taxon>
        <taxon>Myxococcota</taxon>
        <taxon>Polyangia</taxon>
        <taxon>Polyangiales</taxon>
        <taxon>Polyangiaceae</taxon>
        <taxon>Sorangium</taxon>
    </lineage>
</organism>
<sequence>MHGPAVVVHSGKLKVVAGAVLSSFGSLVQKVTGLVSTHAKEIHVVADERASTKAKRAKAKRASALTEESVSIHGKQVHLG</sequence>
<gene>
    <name evidence="1" type="ORF">SOCEGT47_049660</name>
</gene>
<evidence type="ECO:0000313" key="2">
    <source>
        <dbReference type="Proteomes" id="UP000295781"/>
    </source>
</evidence>
<evidence type="ECO:0000313" key="1">
    <source>
        <dbReference type="EMBL" id="AUX24429.1"/>
    </source>
</evidence>
<dbReference type="AlphaFoldDB" id="A0A4P2Q4Y4"/>
<name>A0A4P2Q4Y4_SORCE</name>
<dbReference type="Proteomes" id="UP000295781">
    <property type="component" value="Chromosome"/>
</dbReference>
<accession>A0A4P2Q4Y4</accession>
<proteinExistence type="predicted"/>